<evidence type="ECO:0000256" key="6">
    <source>
        <dbReference type="ARBA" id="ARBA00022927"/>
    </source>
</evidence>
<comment type="similarity">
    <text evidence="2">Belongs to the YajC family.</text>
</comment>
<keyword evidence="5 10" id="KW-0812">Transmembrane</keyword>
<keyword evidence="12" id="KW-1185">Reference proteome</keyword>
<dbReference type="GO" id="GO:0005886">
    <property type="term" value="C:plasma membrane"/>
    <property type="evidence" value="ECO:0007669"/>
    <property type="project" value="UniProtKB-SubCell"/>
</dbReference>
<keyword evidence="7 10" id="KW-1133">Transmembrane helix</keyword>
<keyword evidence="3" id="KW-0813">Transport</keyword>
<evidence type="ECO:0000256" key="9">
    <source>
        <dbReference type="ARBA" id="ARBA00023136"/>
    </source>
</evidence>
<dbReference type="OrthoDB" id="9800132at2"/>
<evidence type="ECO:0000256" key="10">
    <source>
        <dbReference type="SAM" id="Phobius"/>
    </source>
</evidence>
<keyword evidence="8" id="KW-0811">Translocation</keyword>
<comment type="caution">
    <text evidence="11">The sequence shown here is derived from an EMBL/GenBank/DDBJ whole genome shotgun (WGS) entry which is preliminary data.</text>
</comment>
<reference evidence="11" key="2">
    <citation type="submission" date="2011-10" db="EMBL/GenBank/DDBJ databases">
        <title>The Genome Sequence of Granulicatella elegans ATCC 700633.</title>
        <authorList>
            <consortium name="The Broad Institute Genome Sequencing Platform"/>
            <consortium name="The Broad Institute Genome Sequencing Center for Infectious Disease"/>
            <person name="Earl A."/>
            <person name="Ward D."/>
            <person name="Feldgarden M."/>
            <person name="Gevers D."/>
            <person name="Sibley C.D."/>
            <person name="Field T.R."/>
            <person name="Grinwis M."/>
            <person name="Eshaghurshan C.S."/>
            <person name="Surette M.G."/>
            <person name="Young S.K."/>
            <person name="Zeng Q."/>
            <person name="Gargeya S."/>
            <person name="Fitzgerald M."/>
            <person name="Haas B."/>
            <person name="Abouelleil A."/>
            <person name="Alvarado L."/>
            <person name="Arachchi H.M."/>
            <person name="Berlin A."/>
            <person name="Brown A."/>
            <person name="Chapman S.B."/>
            <person name="Chen Z."/>
            <person name="Dunbar C."/>
            <person name="Freedman E."/>
            <person name="Gearin G."/>
            <person name="Goldberg J."/>
            <person name="Griggs A."/>
            <person name="Gujja S."/>
            <person name="Heiman D."/>
            <person name="Howarth C."/>
            <person name="Larson L."/>
            <person name="Lui A."/>
            <person name="MacDonald P.J.P."/>
            <person name="Montmayeur A."/>
            <person name="Murphy C."/>
            <person name="Neiman D."/>
            <person name="Pearson M."/>
            <person name="Priest M."/>
            <person name="Roberts A."/>
            <person name="Saif S."/>
            <person name="Shea T."/>
            <person name="Shenoy N."/>
            <person name="Sisk P."/>
            <person name="Stolte C."/>
            <person name="Sykes S."/>
            <person name="Wortman J."/>
            <person name="Nusbaum C."/>
            <person name="Birren B."/>
        </authorList>
    </citation>
    <scope>NUCLEOTIDE SEQUENCE [LARGE SCALE GENOMIC DNA]</scope>
    <source>
        <strain evidence="11">ATCC 700633</strain>
    </source>
</reference>
<dbReference type="PANTHER" id="PTHR33909">
    <property type="entry name" value="SEC TRANSLOCON ACCESSORY COMPLEX SUBUNIT YAJC"/>
    <property type="match status" value="1"/>
</dbReference>
<dbReference type="Pfam" id="PF02699">
    <property type="entry name" value="YajC"/>
    <property type="match status" value="1"/>
</dbReference>
<dbReference type="HOGENOM" id="CLU_116157_1_0_9"/>
<organism evidence="11 12">
    <name type="scientific">Granulicatella elegans ATCC 700633</name>
    <dbReference type="NCBI Taxonomy" id="626369"/>
    <lineage>
        <taxon>Bacteria</taxon>
        <taxon>Bacillati</taxon>
        <taxon>Bacillota</taxon>
        <taxon>Bacilli</taxon>
        <taxon>Lactobacillales</taxon>
        <taxon>Carnobacteriaceae</taxon>
        <taxon>Granulicatella</taxon>
    </lineage>
</organism>
<evidence type="ECO:0000256" key="7">
    <source>
        <dbReference type="ARBA" id="ARBA00022989"/>
    </source>
</evidence>
<evidence type="ECO:0000313" key="11">
    <source>
        <dbReference type="EMBL" id="EEW93369.1"/>
    </source>
</evidence>
<protein>
    <submittedName>
        <fullName evidence="11">Preprotein translocase, YajC subunit</fullName>
    </submittedName>
</protein>
<name>D0BJW6_9LACT</name>
<dbReference type="SMART" id="SM01323">
    <property type="entry name" value="YajC"/>
    <property type="match status" value="1"/>
</dbReference>
<feature type="transmembrane region" description="Helical" evidence="10">
    <location>
        <begin position="6"/>
        <end position="22"/>
    </location>
</feature>
<dbReference type="Proteomes" id="UP000002939">
    <property type="component" value="Unassembled WGS sequence"/>
</dbReference>
<dbReference type="NCBIfam" id="TIGR00739">
    <property type="entry name" value="yajC"/>
    <property type="match status" value="1"/>
</dbReference>
<evidence type="ECO:0000256" key="4">
    <source>
        <dbReference type="ARBA" id="ARBA00022475"/>
    </source>
</evidence>
<dbReference type="GO" id="GO:0015031">
    <property type="term" value="P:protein transport"/>
    <property type="evidence" value="ECO:0007669"/>
    <property type="project" value="UniProtKB-KW"/>
</dbReference>
<proteinExistence type="inferred from homology"/>
<dbReference type="EMBL" id="ACRF02000014">
    <property type="protein sequence ID" value="EEW93369.1"/>
    <property type="molecule type" value="Genomic_DNA"/>
</dbReference>
<gene>
    <name evidence="11" type="ORF">HMPREF0446_00251</name>
</gene>
<evidence type="ECO:0000313" key="12">
    <source>
        <dbReference type="Proteomes" id="UP000002939"/>
    </source>
</evidence>
<evidence type="ECO:0000256" key="5">
    <source>
        <dbReference type="ARBA" id="ARBA00022692"/>
    </source>
</evidence>
<keyword evidence="9 10" id="KW-0472">Membrane</keyword>
<dbReference type="AlphaFoldDB" id="D0BJW6"/>
<reference evidence="11" key="1">
    <citation type="submission" date="2009-09" db="EMBL/GenBank/DDBJ databases">
        <authorList>
            <consortium name="The Broad Institute Genome Sequencing Platform"/>
            <person name="Ward D."/>
            <person name="Feldgarden M."/>
            <person name="Earl A."/>
            <person name="Young S.K."/>
            <person name="Zeng Q."/>
            <person name="Koehrsen M."/>
            <person name="Alvarado L."/>
            <person name="Berlin A."/>
            <person name="Bochicchio J."/>
            <person name="Borenstein D."/>
            <person name="Chapman S.B."/>
            <person name="Chen Z."/>
            <person name="Engels R."/>
            <person name="Freedman E."/>
            <person name="Gellesch M."/>
            <person name="Goldberg J."/>
            <person name="Griggs A."/>
            <person name="Gujja S."/>
            <person name="Heilman E."/>
            <person name="Heiman D."/>
            <person name="Hepburn T."/>
            <person name="Howarth C."/>
            <person name="Jen D."/>
            <person name="Larson L."/>
            <person name="Lewis B."/>
            <person name="Mehta T."/>
            <person name="Park D."/>
            <person name="Pearson M."/>
            <person name="Roberts A."/>
            <person name="Saif S."/>
            <person name="Shea T."/>
            <person name="Shenoy N."/>
            <person name="Sisk P."/>
            <person name="Stolte C."/>
            <person name="Sykes S."/>
            <person name="Thomson T."/>
            <person name="Walk T."/>
            <person name="White J."/>
            <person name="Yandava C."/>
            <person name="Sibley C.D."/>
            <person name="Field T.R."/>
            <person name="Grinwis M."/>
            <person name="Eshaghurshan C.S."/>
            <person name="Surette M.G."/>
            <person name="Haas B."/>
            <person name="Nusbaum C."/>
            <person name="Birren B."/>
        </authorList>
    </citation>
    <scope>NUCLEOTIDE SEQUENCE [LARGE SCALE GENOMIC DNA]</scope>
    <source>
        <strain evidence="11">ATCC 700633</strain>
    </source>
</reference>
<evidence type="ECO:0000256" key="8">
    <source>
        <dbReference type="ARBA" id="ARBA00023010"/>
    </source>
</evidence>
<accession>D0BJW6</accession>
<comment type="subcellular location">
    <subcellularLocation>
        <location evidence="1">Cell membrane</location>
        <topology evidence="1">Single-pass membrane protein</topology>
    </subcellularLocation>
</comment>
<dbReference type="PANTHER" id="PTHR33909:SF1">
    <property type="entry name" value="SEC TRANSLOCON ACCESSORY COMPLEX SUBUNIT YAJC"/>
    <property type="match status" value="1"/>
</dbReference>
<keyword evidence="4" id="KW-1003">Cell membrane</keyword>
<dbReference type="InterPro" id="IPR003849">
    <property type="entry name" value="Preprotein_translocase_YajC"/>
</dbReference>
<keyword evidence="6" id="KW-0653">Protein transport</keyword>
<evidence type="ECO:0000256" key="2">
    <source>
        <dbReference type="ARBA" id="ARBA00006742"/>
    </source>
</evidence>
<dbReference type="RefSeq" id="WP_006702525.1">
    <property type="nucleotide sequence ID" value="NZ_KI391971.1"/>
</dbReference>
<evidence type="ECO:0000256" key="3">
    <source>
        <dbReference type="ARBA" id="ARBA00022448"/>
    </source>
</evidence>
<dbReference type="eggNOG" id="COG1862">
    <property type="taxonomic scope" value="Bacteria"/>
</dbReference>
<sequence>MSQLALMLLYIVALGGAWWFFGRKNRERTKKLQEQMNALKAGDHVVTIGGLHGVVHYIDTVDQTVEIDCDGVYLTFERRAIHHVVPTAGENNVPVVDGE</sequence>
<evidence type="ECO:0000256" key="1">
    <source>
        <dbReference type="ARBA" id="ARBA00004162"/>
    </source>
</evidence>
<dbReference type="STRING" id="626369.HMPREF0446_00251"/>